<dbReference type="SMART" id="SM00086">
    <property type="entry name" value="PAC"/>
    <property type="match status" value="2"/>
</dbReference>
<dbReference type="InterPro" id="IPR001610">
    <property type="entry name" value="PAC"/>
</dbReference>
<dbReference type="Gene3D" id="3.30.450.20">
    <property type="entry name" value="PAS domain"/>
    <property type="match status" value="2"/>
</dbReference>
<dbReference type="PROSITE" id="PS50113">
    <property type="entry name" value="PAC"/>
    <property type="match status" value="2"/>
</dbReference>
<protein>
    <submittedName>
        <fullName evidence="5">Methyl-accepting chemotaxis sensory transducer with Pas/Pac sensor</fullName>
    </submittedName>
</protein>
<gene>
    <name evidence="5" type="ORF">DFR34_11811</name>
</gene>
<dbReference type="SUPFAM" id="SSF58104">
    <property type="entry name" value="Methyl-accepting chemotaxis protein (MCP) signaling domain"/>
    <property type="match status" value="1"/>
</dbReference>
<evidence type="ECO:0000313" key="6">
    <source>
        <dbReference type="Proteomes" id="UP000247555"/>
    </source>
</evidence>
<dbReference type="NCBIfam" id="TIGR00229">
    <property type="entry name" value="sensory_box"/>
    <property type="match status" value="2"/>
</dbReference>
<dbReference type="CDD" id="cd11386">
    <property type="entry name" value="MCP_signal"/>
    <property type="match status" value="1"/>
</dbReference>
<accession>A0A318KLC0</accession>
<dbReference type="Proteomes" id="UP000247555">
    <property type="component" value="Unassembled WGS sequence"/>
</dbReference>
<dbReference type="SUPFAM" id="SSF55785">
    <property type="entry name" value="PYP-like sensor domain (PAS domain)"/>
    <property type="match status" value="2"/>
</dbReference>
<keyword evidence="6" id="KW-1185">Reference proteome</keyword>
<dbReference type="PANTHER" id="PTHR32089:SF112">
    <property type="entry name" value="LYSOZYME-LIKE PROTEIN-RELATED"/>
    <property type="match status" value="1"/>
</dbReference>
<dbReference type="GO" id="GO:0016020">
    <property type="term" value="C:membrane"/>
    <property type="evidence" value="ECO:0007669"/>
    <property type="project" value="InterPro"/>
</dbReference>
<dbReference type="InterPro" id="IPR035965">
    <property type="entry name" value="PAS-like_dom_sf"/>
</dbReference>
<sequence>MFNTRLKQAHVALQQQLTEYQAERTALARSMAMVRFDRDGKVIEANPQFLSTLGYAQASEVLGKPHSQFCLREETASPAYQQFWDRLRRGEPFCGRVRRQAADGHVVWLEATYAPVLDAQGAVESYLKLAADITPQVEAETSQRARLNAINRAMAVIEFTPDGTVVDANDNFLATLGYRLEDIKGRHHRMFCDSQFAQSAEYQHHWQQLARGEFFTGQIKRIAKDGSVRWLEASYNPVFGTDGKTVTSVIKFASDITARVQAQRKESESARFAYGVAQETAELSHTGSDTVRRNVGAIEDMAGSIEEAGRNVQALGERSEQITSIVQTIKDIADQTNLLALNAAIEAARAGETGRGFAVVADEVRKLAERTAASTAEISKMVSDIQQQTTQAVDNMSAIQQQANHSVTLTRESGETLAQILEGARSVVKAINQYAERQP</sequence>
<evidence type="ECO:0000313" key="5">
    <source>
        <dbReference type="EMBL" id="PXX77202.1"/>
    </source>
</evidence>
<feature type="domain" description="Methyl-accepting transducer" evidence="3">
    <location>
        <begin position="267"/>
        <end position="439"/>
    </location>
</feature>
<dbReference type="PROSITE" id="PS50111">
    <property type="entry name" value="CHEMOTAXIS_TRANSDUC_2"/>
    <property type="match status" value="1"/>
</dbReference>
<dbReference type="Pfam" id="PF00015">
    <property type="entry name" value="MCPsignal"/>
    <property type="match status" value="1"/>
</dbReference>
<dbReference type="SMART" id="SM00283">
    <property type="entry name" value="MA"/>
    <property type="match status" value="1"/>
</dbReference>
<name>A0A318KLC0_9NEIS</name>
<comment type="caution">
    <text evidence="5">The sequence shown here is derived from an EMBL/GenBank/DDBJ whole genome shotgun (WGS) entry which is preliminary data.</text>
</comment>
<keyword evidence="1 2" id="KW-0807">Transducer</keyword>
<feature type="domain" description="PAC" evidence="4">
    <location>
        <begin position="215"/>
        <end position="268"/>
    </location>
</feature>
<reference evidence="5 6" key="1">
    <citation type="submission" date="2018-05" db="EMBL/GenBank/DDBJ databases">
        <title>Genomic Encyclopedia of Type Strains, Phase IV (KMG-IV): sequencing the most valuable type-strain genomes for metagenomic binning, comparative biology and taxonomic classification.</title>
        <authorList>
            <person name="Goeker M."/>
        </authorList>
    </citation>
    <scope>NUCLEOTIDE SEQUENCE [LARGE SCALE GENOMIC DNA]</scope>
    <source>
        <strain evidence="5 6">DSM 29661</strain>
    </source>
</reference>
<evidence type="ECO:0000256" key="1">
    <source>
        <dbReference type="ARBA" id="ARBA00023224"/>
    </source>
</evidence>
<dbReference type="InterPro" id="IPR000700">
    <property type="entry name" value="PAS-assoc_C"/>
</dbReference>
<dbReference type="RefSeq" id="WP_110391433.1">
    <property type="nucleotide sequence ID" value="NZ_QJKI01000018.1"/>
</dbReference>
<proteinExistence type="predicted"/>
<dbReference type="SMART" id="SM00091">
    <property type="entry name" value="PAS"/>
    <property type="match status" value="2"/>
</dbReference>
<organism evidence="5 6">
    <name type="scientific">Rivihabitans pingtungensis</name>
    <dbReference type="NCBI Taxonomy" id="1054498"/>
    <lineage>
        <taxon>Bacteria</taxon>
        <taxon>Pseudomonadati</taxon>
        <taxon>Pseudomonadota</taxon>
        <taxon>Betaproteobacteria</taxon>
        <taxon>Neisseriales</taxon>
        <taxon>Aquaspirillaceae</taxon>
        <taxon>Rivihabitans</taxon>
    </lineage>
</organism>
<evidence type="ECO:0000259" key="4">
    <source>
        <dbReference type="PROSITE" id="PS50113"/>
    </source>
</evidence>
<evidence type="ECO:0000259" key="3">
    <source>
        <dbReference type="PROSITE" id="PS50111"/>
    </source>
</evidence>
<dbReference type="EMBL" id="QJKI01000018">
    <property type="protein sequence ID" value="PXX77202.1"/>
    <property type="molecule type" value="Genomic_DNA"/>
</dbReference>
<dbReference type="InterPro" id="IPR013655">
    <property type="entry name" value="PAS_fold_3"/>
</dbReference>
<evidence type="ECO:0000256" key="2">
    <source>
        <dbReference type="PROSITE-ProRule" id="PRU00284"/>
    </source>
</evidence>
<dbReference type="InterPro" id="IPR004089">
    <property type="entry name" value="MCPsignal_dom"/>
</dbReference>
<dbReference type="Gene3D" id="1.10.287.950">
    <property type="entry name" value="Methyl-accepting chemotaxis protein"/>
    <property type="match status" value="1"/>
</dbReference>
<dbReference type="AlphaFoldDB" id="A0A318KLC0"/>
<dbReference type="Pfam" id="PF08447">
    <property type="entry name" value="PAS_3"/>
    <property type="match status" value="2"/>
</dbReference>
<feature type="domain" description="PAC" evidence="4">
    <location>
        <begin position="91"/>
        <end position="145"/>
    </location>
</feature>
<dbReference type="CDD" id="cd00130">
    <property type="entry name" value="PAS"/>
    <property type="match status" value="2"/>
</dbReference>
<dbReference type="InterPro" id="IPR000014">
    <property type="entry name" value="PAS"/>
</dbReference>
<dbReference type="PANTHER" id="PTHR32089">
    <property type="entry name" value="METHYL-ACCEPTING CHEMOTAXIS PROTEIN MCPB"/>
    <property type="match status" value="1"/>
</dbReference>
<dbReference type="GO" id="GO:0007165">
    <property type="term" value="P:signal transduction"/>
    <property type="evidence" value="ECO:0007669"/>
    <property type="project" value="UniProtKB-KW"/>
</dbReference>